<accession>A0ABU6XBT8</accession>
<dbReference type="SUPFAM" id="SSF54001">
    <property type="entry name" value="Cysteine proteinases"/>
    <property type="match status" value="1"/>
</dbReference>
<evidence type="ECO:0000256" key="1">
    <source>
        <dbReference type="ARBA" id="ARBA00005234"/>
    </source>
</evidence>
<comment type="caution">
    <text evidence="6">The sequence shown here is derived from an EMBL/GenBank/DDBJ whole genome shotgun (WGS) entry which is preliminary data.</text>
</comment>
<evidence type="ECO:0000313" key="6">
    <source>
        <dbReference type="EMBL" id="MED6195014.1"/>
    </source>
</evidence>
<feature type="compositionally biased region" description="Basic and acidic residues" evidence="4">
    <location>
        <begin position="351"/>
        <end position="379"/>
    </location>
</feature>
<keyword evidence="7" id="KW-1185">Reference proteome</keyword>
<feature type="domain" description="Ubiquitin-like protease family profile" evidence="5">
    <location>
        <begin position="294"/>
        <end position="521"/>
    </location>
</feature>
<sequence length="596" mass="68452">MSFGAFSNLPTYSINHKLLMELVRSYDLIDHTISTGVGEFLITSQKIGYVFGLNSTGDAFDDNIEQIEDILNDEEKEAIELFKGKSLKYIADMLRTSAIETDYEKRMFKRAFALFIQKSFLCPASSANISPKHLPVIRDIENTQTRNWAHHVNNFLVNGTTEFKEKERKAVKGCHFVLMIIYFKERYFGKTMEKHETRPPWIAYWTGDELRKKIRLETSEPTNLKKKDYNQNLEQNLMFRNQNSHKGGINTVNEPPIPEVVIEGVARTEIEAQIQACKEAQAHITEPEPDKNDVMQAYKVVERIIEARSADLNEDDAEIQACEEIEAKIDELNKNEVENKASEEDGAGIGDLKEDKESSDNNKLEKPRQKGIDDFDRPSFDLGIDDPTQKEHVQKQSTVELYDLDEFPEDQSPETPVVPIFAPVLYSNHWWIYIVDVKRRRFFVQDSKNPTSPSSERTKIHKFGSNIIDQIMVYAGASSLLSKDSRTKQPSMSLLTRCVEVPKQPNDFDCGIYVMKCIDIIDPTKLDEKKPYPIKDWTTEELKEFKEEYITRILLSEENLLRDEAIKAAKETVIHKPSVALQSPYVQLSTGDLKTT</sequence>
<feature type="region of interest" description="Disordered" evidence="4">
    <location>
        <begin position="336"/>
        <end position="394"/>
    </location>
</feature>
<dbReference type="PANTHER" id="PTHR34835:SF34">
    <property type="entry name" value="OS08G0555500 PROTEIN"/>
    <property type="match status" value="1"/>
</dbReference>
<dbReference type="Pfam" id="PF02902">
    <property type="entry name" value="Peptidase_C48"/>
    <property type="match status" value="1"/>
</dbReference>
<dbReference type="PROSITE" id="PS50600">
    <property type="entry name" value="ULP_PROTEASE"/>
    <property type="match status" value="1"/>
</dbReference>
<keyword evidence="2" id="KW-0645">Protease</keyword>
<organism evidence="6 7">
    <name type="scientific">Stylosanthes scabra</name>
    <dbReference type="NCBI Taxonomy" id="79078"/>
    <lineage>
        <taxon>Eukaryota</taxon>
        <taxon>Viridiplantae</taxon>
        <taxon>Streptophyta</taxon>
        <taxon>Embryophyta</taxon>
        <taxon>Tracheophyta</taxon>
        <taxon>Spermatophyta</taxon>
        <taxon>Magnoliopsida</taxon>
        <taxon>eudicotyledons</taxon>
        <taxon>Gunneridae</taxon>
        <taxon>Pentapetalae</taxon>
        <taxon>rosids</taxon>
        <taxon>fabids</taxon>
        <taxon>Fabales</taxon>
        <taxon>Fabaceae</taxon>
        <taxon>Papilionoideae</taxon>
        <taxon>50 kb inversion clade</taxon>
        <taxon>dalbergioids sensu lato</taxon>
        <taxon>Dalbergieae</taxon>
        <taxon>Pterocarpus clade</taxon>
        <taxon>Stylosanthes</taxon>
    </lineage>
</organism>
<comment type="similarity">
    <text evidence="1">Belongs to the peptidase C48 family.</text>
</comment>
<dbReference type="InterPro" id="IPR003653">
    <property type="entry name" value="Peptidase_C48_C"/>
</dbReference>
<dbReference type="Proteomes" id="UP001341840">
    <property type="component" value="Unassembled WGS sequence"/>
</dbReference>
<dbReference type="InterPro" id="IPR038765">
    <property type="entry name" value="Papain-like_cys_pep_sf"/>
</dbReference>
<dbReference type="Gene3D" id="3.40.395.10">
    <property type="entry name" value="Adenoviral Proteinase, Chain A"/>
    <property type="match status" value="1"/>
</dbReference>
<evidence type="ECO:0000259" key="5">
    <source>
        <dbReference type="PROSITE" id="PS50600"/>
    </source>
</evidence>
<name>A0ABU6XBT8_9FABA</name>
<keyword evidence="3" id="KW-0378">Hydrolase</keyword>
<evidence type="ECO:0000256" key="4">
    <source>
        <dbReference type="SAM" id="MobiDB-lite"/>
    </source>
</evidence>
<reference evidence="6 7" key="1">
    <citation type="journal article" date="2023" name="Plants (Basel)">
        <title>Bridging the Gap: Combining Genomics and Transcriptomics Approaches to Understand Stylosanthes scabra, an Orphan Legume from the Brazilian Caatinga.</title>
        <authorList>
            <person name="Ferreira-Neto J.R.C."/>
            <person name="da Silva M.D."/>
            <person name="Binneck E."/>
            <person name="de Melo N.F."/>
            <person name="da Silva R.H."/>
            <person name="de Melo A.L.T.M."/>
            <person name="Pandolfi V."/>
            <person name="Bustamante F.O."/>
            <person name="Brasileiro-Vidal A.C."/>
            <person name="Benko-Iseppon A.M."/>
        </authorList>
    </citation>
    <scope>NUCLEOTIDE SEQUENCE [LARGE SCALE GENOMIC DNA]</scope>
    <source>
        <tissue evidence="6">Leaves</tissue>
    </source>
</reference>
<evidence type="ECO:0000256" key="3">
    <source>
        <dbReference type="ARBA" id="ARBA00022801"/>
    </source>
</evidence>
<gene>
    <name evidence="6" type="ORF">PIB30_034039</name>
</gene>
<dbReference type="PANTHER" id="PTHR34835">
    <property type="entry name" value="OS07G0283600 PROTEIN-RELATED"/>
    <property type="match status" value="1"/>
</dbReference>
<evidence type="ECO:0000313" key="7">
    <source>
        <dbReference type="Proteomes" id="UP001341840"/>
    </source>
</evidence>
<proteinExistence type="inferred from homology"/>
<evidence type="ECO:0000256" key="2">
    <source>
        <dbReference type="ARBA" id="ARBA00022670"/>
    </source>
</evidence>
<dbReference type="EMBL" id="JASCZI010211605">
    <property type="protein sequence ID" value="MED6195014.1"/>
    <property type="molecule type" value="Genomic_DNA"/>
</dbReference>
<protein>
    <recommendedName>
        <fullName evidence="5">Ubiquitin-like protease family profile domain-containing protein</fullName>
    </recommendedName>
</protein>